<dbReference type="HOGENOM" id="CLU_061769_0_0_6"/>
<keyword evidence="3" id="KW-1185">Reference proteome</keyword>
<keyword evidence="1" id="KW-0949">S-adenosyl-L-methionine</keyword>
<dbReference type="AlphaFoldDB" id="I3CD37"/>
<evidence type="ECO:0000313" key="3">
    <source>
        <dbReference type="Proteomes" id="UP000005744"/>
    </source>
</evidence>
<dbReference type="InterPro" id="IPR007473">
    <property type="entry name" value="RlmJ"/>
</dbReference>
<protein>
    <recommendedName>
        <fullName evidence="1">Ribosomal RNA large subunit methyltransferase J</fullName>
        <ecNumber evidence="1">2.1.1.266</ecNumber>
    </recommendedName>
    <alternativeName>
        <fullName evidence="1">23S rRNA (adenine(2030)-N6)-methyltransferase</fullName>
    </alternativeName>
    <alternativeName>
        <fullName evidence="1">23S rRNA m6A2030 methyltransferase</fullName>
    </alternativeName>
</protein>
<dbReference type="PANTHER" id="PTHR37426:SF1">
    <property type="entry name" value="RIBOSOMAL RNA LARGE SUBUNIT METHYLTRANSFERASE J"/>
    <property type="match status" value="1"/>
</dbReference>
<sequence length="280" mass="32710">MNYHHSYHAGNFADVFKHITLIALLQHLQQKTTPFCYLETHAGIGGYDLNSIEAQKTLEHHNGITRLSSLTFTQPLLQTYQQLIKSYNEETPDIRYYLGSPLIAYHFLREQDKAVLAELQEDSATALKQLFRHDKRVAVHHMDGYQVLKAFLPPKEKRGLVLIDPPFESPDEFEQLIKQLKVAHKRWATGIYAIWYPIKRYTDTLPFYRQLQALNIPKILATEFCIYPDDNDLRLNGCGLIIINPPWQLDEKLKTILPILCDSLSQDKHRRYKVEWLSHE</sequence>
<dbReference type="Gene3D" id="3.40.50.150">
    <property type="entry name" value="Vaccinia Virus protein VP39"/>
    <property type="match status" value="1"/>
</dbReference>
<keyword evidence="1" id="KW-0489">Methyltransferase</keyword>
<feature type="binding site" evidence="1">
    <location>
        <position position="100"/>
    </location>
    <ligand>
        <name>S-adenosyl-L-methionine</name>
        <dbReference type="ChEBI" id="CHEBI:59789"/>
    </ligand>
</feature>
<dbReference type="eggNOG" id="COG2961">
    <property type="taxonomic scope" value="Bacteria"/>
</dbReference>
<dbReference type="EMBL" id="JH600070">
    <property type="protein sequence ID" value="EIJ41530.1"/>
    <property type="molecule type" value="Genomic_DNA"/>
</dbReference>
<keyword evidence="1" id="KW-0808">Transferase</keyword>
<feature type="site" description="Interaction with substrate rRNA" evidence="1">
    <location>
        <position position="3"/>
    </location>
</feature>
<proteinExistence type="inferred from homology"/>
<reference evidence="2 3" key="1">
    <citation type="submission" date="2011-11" db="EMBL/GenBank/DDBJ databases">
        <title>Improved High-Quality Draft sequence of Beggiatoa alba B18lD.</title>
        <authorList>
            <consortium name="US DOE Joint Genome Institute"/>
            <person name="Lucas S."/>
            <person name="Han J."/>
            <person name="Lapidus A."/>
            <person name="Cheng J.-F."/>
            <person name="Goodwin L."/>
            <person name="Pitluck S."/>
            <person name="Peters L."/>
            <person name="Mikhailova N."/>
            <person name="Held B."/>
            <person name="Detter J.C."/>
            <person name="Han C."/>
            <person name="Tapia R."/>
            <person name="Land M."/>
            <person name="Hauser L."/>
            <person name="Kyrpides N."/>
            <person name="Ivanova N."/>
            <person name="Pagani I."/>
            <person name="Samuel K."/>
            <person name="Teske A."/>
            <person name="Mueller J."/>
            <person name="Woyke T."/>
        </authorList>
    </citation>
    <scope>NUCLEOTIDE SEQUENCE [LARGE SCALE GENOMIC DNA]</scope>
    <source>
        <strain evidence="2 3">B18LD</strain>
    </source>
</reference>
<comment type="similarity">
    <text evidence="1">Belongs to the RlmJ family.</text>
</comment>
<dbReference type="STRING" id="395493.BegalDRAFT_0616"/>
<comment type="subunit">
    <text evidence="1">Monomer.</text>
</comment>
<dbReference type="Pfam" id="PF04378">
    <property type="entry name" value="RsmJ"/>
    <property type="match status" value="1"/>
</dbReference>
<keyword evidence="1" id="KW-0698">rRNA processing</keyword>
<dbReference type="OrthoDB" id="9791274at2"/>
<dbReference type="EC" id="2.1.1.266" evidence="1"/>
<dbReference type="GO" id="GO:0070475">
    <property type="term" value="P:rRNA base methylation"/>
    <property type="evidence" value="ECO:0007669"/>
    <property type="project" value="UniProtKB-UniRule"/>
</dbReference>
<gene>
    <name evidence="1" type="primary">rlmJ</name>
    <name evidence="2" type="ORF">BegalDRAFT_0616</name>
</gene>
<dbReference type="InterPro" id="IPR029063">
    <property type="entry name" value="SAM-dependent_MTases_sf"/>
</dbReference>
<dbReference type="PANTHER" id="PTHR37426">
    <property type="entry name" value="RIBOSOMAL RNA LARGE SUBUNIT METHYLTRANSFERASE J"/>
    <property type="match status" value="1"/>
</dbReference>
<evidence type="ECO:0000313" key="2">
    <source>
        <dbReference type="EMBL" id="EIJ41530.1"/>
    </source>
</evidence>
<evidence type="ECO:0000256" key="1">
    <source>
        <dbReference type="HAMAP-Rule" id="MF_00934"/>
    </source>
</evidence>
<feature type="binding site" evidence="1">
    <location>
        <position position="18"/>
    </location>
    <ligand>
        <name>S-adenosyl-L-methionine</name>
        <dbReference type="ChEBI" id="CHEBI:59789"/>
    </ligand>
</feature>
<keyword evidence="1" id="KW-0694">RNA-binding</keyword>
<feature type="binding site" evidence="1">
    <location>
        <position position="41"/>
    </location>
    <ligand>
        <name>S-adenosyl-L-methionine</name>
        <dbReference type="ChEBI" id="CHEBI:59789"/>
    </ligand>
</feature>
<dbReference type="SUPFAM" id="SSF53335">
    <property type="entry name" value="S-adenosyl-L-methionine-dependent methyltransferases"/>
    <property type="match status" value="1"/>
</dbReference>
<organism evidence="2 3">
    <name type="scientific">Beggiatoa alba B18LD</name>
    <dbReference type="NCBI Taxonomy" id="395493"/>
    <lineage>
        <taxon>Bacteria</taxon>
        <taxon>Pseudomonadati</taxon>
        <taxon>Pseudomonadota</taxon>
        <taxon>Gammaproteobacteria</taxon>
        <taxon>Thiotrichales</taxon>
        <taxon>Thiotrichaceae</taxon>
        <taxon>Beggiatoa</taxon>
    </lineage>
</organism>
<accession>I3CD37</accession>
<dbReference type="RefSeq" id="WP_002683542.1">
    <property type="nucleotide sequence ID" value="NZ_JH600070.1"/>
</dbReference>
<dbReference type="HAMAP" id="MF_00934">
    <property type="entry name" value="23SrRNA_methyltr_J"/>
    <property type="match status" value="1"/>
</dbReference>
<feature type="binding site" evidence="1">
    <location>
        <position position="164"/>
    </location>
    <ligand>
        <name>S-adenosyl-L-methionine</name>
        <dbReference type="ChEBI" id="CHEBI:59789"/>
    </ligand>
</feature>
<feature type="binding site" evidence="1">
    <location>
        <position position="118"/>
    </location>
    <ligand>
        <name>S-adenosyl-L-methionine</name>
        <dbReference type="ChEBI" id="CHEBI:59789"/>
    </ligand>
</feature>
<dbReference type="GO" id="GO:0005829">
    <property type="term" value="C:cytosol"/>
    <property type="evidence" value="ECO:0007669"/>
    <property type="project" value="TreeGrafter"/>
</dbReference>
<comment type="function">
    <text evidence="1">Specifically methylates the adenine in position 2030 of 23S rRNA.</text>
</comment>
<dbReference type="GO" id="GO:0036307">
    <property type="term" value="F:23S rRNA (adenine(2030)-N(6))-methyltransferase activity"/>
    <property type="evidence" value="ECO:0007669"/>
    <property type="project" value="UniProtKB-UniRule"/>
</dbReference>
<feature type="binding site" evidence="1">
    <location>
        <begin position="143"/>
        <end position="144"/>
    </location>
    <ligand>
        <name>S-adenosyl-L-methionine</name>
        <dbReference type="ChEBI" id="CHEBI:59789"/>
    </ligand>
</feature>
<comment type="catalytic activity">
    <reaction evidence="1">
        <text>adenosine(2030) in 23S rRNA + S-adenosyl-L-methionine = N(6)-methyladenosine(2030) in 23S rRNA + S-adenosyl-L-homocysteine + H(+)</text>
        <dbReference type="Rhea" id="RHEA:43736"/>
        <dbReference type="Rhea" id="RHEA-COMP:10668"/>
        <dbReference type="Rhea" id="RHEA-COMP:10669"/>
        <dbReference type="ChEBI" id="CHEBI:15378"/>
        <dbReference type="ChEBI" id="CHEBI:57856"/>
        <dbReference type="ChEBI" id="CHEBI:59789"/>
        <dbReference type="ChEBI" id="CHEBI:74411"/>
        <dbReference type="ChEBI" id="CHEBI:74449"/>
        <dbReference type="EC" id="2.1.1.266"/>
    </reaction>
</comment>
<name>I3CD37_9GAMM</name>
<dbReference type="Proteomes" id="UP000005744">
    <property type="component" value="Unassembled WGS sequence"/>
</dbReference>
<feature type="active site" description="Proton acceptor" evidence="1">
    <location>
        <position position="164"/>
    </location>
</feature>
<dbReference type="GO" id="GO:0003723">
    <property type="term" value="F:RNA binding"/>
    <property type="evidence" value="ECO:0007669"/>
    <property type="project" value="UniProtKB-UniRule"/>
</dbReference>